<evidence type="ECO:0000259" key="1">
    <source>
        <dbReference type="Pfam" id="PF05685"/>
    </source>
</evidence>
<protein>
    <recommendedName>
        <fullName evidence="1">Putative restriction endonuclease domain-containing protein</fullName>
    </recommendedName>
</protein>
<reference evidence="2 3" key="1">
    <citation type="journal article" date="2008" name="Proc. Natl. Acad. Sci. U.S.A.">
        <title>The genome of Cyanothece 51142, a unicellular diazotrophic cyanobacterium important in the marine nitrogen cycle.</title>
        <authorList>
            <person name="Welsh E.A."/>
            <person name="Liberton M."/>
            <person name="Stoeckel J."/>
            <person name="Loh T."/>
            <person name="Elvitigala T."/>
            <person name="Wang C."/>
            <person name="Wollam A."/>
            <person name="Fulton R.S."/>
            <person name="Clifton S.W."/>
            <person name="Jacobs J.M."/>
            <person name="Aurora R."/>
            <person name="Ghosh B.K."/>
            <person name="Sherman L.A."/>
            <person name="Smith R.D."/>
            <person name="Wilson R.K."/>
            <person name="Pakrasi H.B."/>
        </authorList>
    </citation>
    <scope>NUCLEOTIDE SEQUENCE [LARGE SCALE GENOMIC DNA]</scope>
    <source>
        <strain evidence="3">ATCC 51142 / BH68</strain>
    </source>
</reference>
<proteinExistence type="predicted"/>
<dbReference type="RefSeq" id="WP_009547055.1">
    <property type="nucleotide sequence ID" value="NC_010546.1"/>
</dbReference>
<dbReference type="PANTHER" id="PTHR35400:SF1">
    <property type="entry name" value="SLR1083 PROTEIN"/>
    <property type="match status" value="1"/>
</dbReference>
<keyword evidence="3" id="KW-1185">Reference proteome</keyword>
<name>B1WTT6_CROS5</name>
<dbReference type="InterPro" id="IPR012296">
    <property type="entry name" value="Nuclease_put_TT1808"/>
</dbReference>
<sequence>MTRMTYKWTIEHYHQAIAAGCFEDQGVELLKGEIIVMTPERESHAYYNSECADYLKDLLKNFAKVRDAKPITLPNNSEPSPDIAIVKPLVKEYLKHHPYPDDIYWLIEFSKATLRKDLTEKKEIYAEAQIKEYWIVDLINNQLKVFKNLKESDYTTELSLTEGNMSPLAFPDIIIPVKKIISIT</sequence>
<dbReference type="STRING" id="43989.cce_1051"/>
<dbReference type="SUPFAM" id="SSF52980">
    <property type="entry name" value="Restriction endonuclease-like"/>
    <property type="match status" value="1"/>
</dbReference>
<dbReference type="KEGG" id="cyt:cce_1051"/>
<gene>
    <name evidence="2" type="ordered locus">cce_1051</name>
</gene>
<organism evidence="2 3">
    <name type="scientific">Crocosphaera subtropica (strain ATCC 51142 / BH68)</name>
    <name type="common">Cyanothece sp. (strain ATCC 51142)</name>
    <dbReference type="NCBI Taxonomy" id="43989"/>
    <lineage>
        <taxon>Bacteria</taxon>
        <taxon>Bacillati</taxon>
        <taxon>Cyanobacteriota</taxon>
        <taxon>Cyanophyceae</taxon>
        <taxon>Oscillatoriophycideae</taxon>
        <taxon>Chroococcales</taxon>
        <taxon>Aphanothecaceae</taxon>
        <taxon>Crocosphaera</taxon>
        <taxon>Crocosphaera subtropica</taxon>
    </lineage>
</organism>
<dbReference type="eggNOG" id="COG4636">
    <property type="taxonomic scope" value="Bacteria"/>
</dbReference>
<dbReference type="Gene3D" id="3.90.1570.10">
    <property type="entry name" value="tt1808, chain A"/>
    <property type="match status" value="1"/>
</dbReference>
<accession>B1WTT6</accession>
<dbReference type="CDD" id="cd06260">
    <property type="entry name" value="DUF820-like"/>
    <property type="match status" value="1"/>
</dbReference>
<evidence type="ECO:0000313" key="3">
    <source>
        <dbReference type="Proteomes" id="UP000001203"/>
    </source>
</evidence>
<dbReference type="Pfam" id="PF05685">
    <property type="entry name" value="Uma2"/>
    <property type="match status" value="1"/>
</dbReference>
<dbReference type="PANTHER" id="PTHR35400">
    <property type="entry name" value="SLR1083 PROTEIN"/>
    <property type="match status" value="1"/>
</dbReference>
<feature type="domain" description="Putative restriction endonuclease" evidence="1">
    <location>
        <begin position="22"/>
        <end position="177"/>
    </location>
</feature>
<dbReference type="HOGENOM" id="CLU_076312_2_0_3"/>
<evidence type="ECO:0000313" key="2">
    <source>
        <dbReference type="EMBL" id="ACB50402.1"/>
    </source>
</evidence>
<dbReference type="AlphaFoldDB" id="B1WTT6"/>
<dbReference type="Proteomes" id="UP000001203">
    <property type="component" value="Chromosome circular"/>
</dbReference>
<dbReference type="InterPro" id="IPR011335">
    <property type="entry name" value="Restrct_endonuc-II-like"/>
</dbReference>
<dbReference type="InterPro" id="IPR008538">
    <property type="entry name" value="Uma2"/>
</dbReference>
<dbReference type="EMBL" id="CP000806">
    <property type="protein sequence ID" value="ACB50402.1"/>
    <property type="molecule type" value="Genomic_DNA"/>
</dbReference>
<dbReference type="OrthoDB" id="509866at2"/>